<dbReference type="AlphaFoldDB" id="A0A8H4K8E0"/>
<evidence type="ECO:0000256" key="1">
    <source>
        <dbReference type="PROSITE-ProRule" id="PRU00042"/>
    </source>
</evidence>
<evidence type="ECO:0000313" key="4">
    <source>
        <dbReference type="Proteomes" id="UP000605986"/>
    </source>
</evidence>
<gene>
    <name evidence="3" type="ORF">F53441_10611</name>
</gene>
<keyword evidence="4" id="KW-1185">Reference proteome</keyword>
<dbReference type="PROSITE" id="PS00028">
    <property type="entry name" value="ZINC_FINGER_C2H2_1"/>
    <property type="match status" value="1"/>
</dbReference>
<evidence type="ECO:0000259" key="2">
    <source>
        <dbReference type="PROSITE" id="PS50157"/>
    </source>
</evidence>
<name>A0A8H4K8E0_9HYPO</name>
<feature type="domain" description="C2H2-type" evidence="2">
    <location>
        <begin position="365"/>
        <end position="392"/>
    </location>
</feature>
<evidence type="ECO:0000313" key="3">
    <source>
        <dbReference type="EMBL" id="KAF4445662.1"/>
    </source>
</evidence>
<proteinExistence type="predicted"/>
<accession>A0A8H4K8E0</accession>
<dbReference type="Proteomes" id="UP000605986">
    <property type="component" value="Unassembled WGS sequence"/>
</dbReference>
<sequence>MSTADGLLASLVYVEETLSIPVTNHQPYAHKFWGTILGLRAEIESYWQCLLIIAREKDAPGLNGLLNSFPSPVHFYEAAIFTFRDVLTGIRPNSLDKTFALCSLSYVTSSYRHRTGKPDHFNIFLDISSWRDGIHDLEHRQTFSSLIDQLWSHATNPSFPILHPLTPIPELINPPAHENEALSQDDLFAFLDPFWGKLVTVPEPLQQPTVGDVELHSPDLPDLSDLEHSAVVAILIDFTKDCGELMNILSGNRLSTKPLSSNSSPEIKAKKLIQSLQGDDSFKDPSFLGILAIADRFVHLCHLRSIGEIQEYMIIAGRAIIPDDKTFVRFCQSVCASASVSAIGVAVSVGRRNPRAGLSAKPKKIPCDVCKEEFTRRGNMERHKLRKHKRRR</sequence>
<comment type="caution">
    <text evidence="3">The sequence shown here is derived from an EMBL/GenBank/DDBJ whole genome shotgun (WGS) entry which is preliminary data.</text>
</comment>
<keyword evidence="1" id="KW-0479">Metal-binding</keyword>
<dbReference type="OrthoDB" id="5100145at2759"/>
<keyword evidence="1" id="KW-0863">Zinc-finger</keyword>
<dbReference type="PROSITE" id="PS50157">
    <property type="entry name" value="ZINC_FINGER_C2H2_2"/>
    <property type="match status" value="1"/>
</dbReference>
<keyword evidence="1" id="KW-0862">Zinc</keyword>
<dbReference type="EMBL" id="JAADJG010000505">
    <property type="protein sequence ID" value="KAF4445662.1"/>
    <property type="molecule type" value="Genomic_DNA"/>
</dbReference>
<dbReference type="InterPro" id="IPR013087">
    <property type="entry name" value="Znf_C2H2_type"/>
</dbReference>
<dbReference type="Gene3D" id="3.30.160.60">
    <property type="entry name" value="Classic Zinc Finger"/>
    <property type="match status" value="1"/>
</dbReference>
<reference evidence="3" key="1">
    <citation type="submission" date="2020-01" db="EMBL/GenBank/DDBJ databases">
        <title>Identification and distribution of gene clusters putatively required for synthesis of sphingolipid metabolism inhibitors in phylogenetically diverse species of the filamentous fungus Fusarium.</title>
        <authorList>
            <person name="Kim H.-S."/>
            <person name="Busman M."/>
            <person name="Brown D.W."/>
            <person name="Divon H."/>
            <person name="Uhlig S."/>
            <person name="Proctor R.H."/>
        </authorList>
    </citation>
    <scope>NUCLEOTIDE SEQUENCE</scope>
    <source>
        <strain evidence="3">NRRL 53441</strain>
    </source>
</reference>
<dbReference type="GO" id="GO:0008270">
    <property type="term" value="F:zinc ion binding"/>
    <property type="evidence" value="ECO:0007669"/>
    <property type="project" value="UniProtKB-KW"/>
</dbReference>
<organism evidence="3 4">
    <name type="scientific">Fusarium austroafricanum</name>
    <dbReference type="NCBI Taxonomy" id="2364996"/>
    <lineage>
        <taxon>Eukaryota</taxon>
        <taxon>Fungi</taxon>
        <taxon>Dikarya</taxon>
        <taxon>Ascomycota</taxon>
        <taxon>Pezizomycotina</taxon>
        <taxon>Sordariomycetes</taxon>
        <taxon>Hypocreomycetidae</taxon>
        <taxon>Hypocreales</taxon>
        <taxon>Nectriaceae</taxon>
        <taxon>Fusarium</taxon>
        <taxon>Fusarium concolor species complex</taxon>
    </lineage>
</organism>
<protein>
    <recommendedName>
        <fullName evidence="2">C2H2-type domain-containing protein</fullName>
    </recommendedName>
</protein>